<sequence>MKKMIISYSFLSILIIAAFIMGTIFFADIRYPLWYSLCCFAVGITGLVIIAPFTIKLIKISQKSNLTSQKTD</sequence>
<protein>
    <submittedName>
        <fullName evidence="2">Uncharacterized protein</fullName>
    </submittedName>
</protein>
<dbReference type="Proteomes" id="UP000230202">
    <property type="component" value="Unassembled WGS sequence"/>
</dbReference>
<evidence type="ECO:0000313" key="3">
    <source>
        <dbReference type="Proteomes" id="UP000230202"/>
    </source>
</evidence>
<keyword evidence="1" id="KW-0472">Membrane</keyword>
<proteinExistence type="predicted"/>
<accession>A0A2N9X5N4</accession>
<reference evidence="2" key="1">
    <citation type="journal article" date="2017" name="MBio">
        <title>Type VI secretion-mediated competition in the bee gut microbiome.</title>
        <authorList>
            <person name="Steele M.I."/>
            <person name="Kwong W.K."/>
            <person name="Powell J.E."/>
            <person name="Whiteley M."/>
            <person name="Moran N.A."/>
        </authorList>
    </citation>
    <scope>NUCLEOTIDE SEQUENCE [LARGE SCALE GENOMIC DNA]</scope>
    <source>
        <strain evidence="2">WkB273</strain>
    </source>
</reference>
<dbReference type="AlphaFoldDB" id="A0A2N9X5N4"/>
<evidence type="ECO:0000313" key="2">
    <source>
        <dbReference type="EMBL" id="PIT38487.1"/>
    </source>
</evidence>
<gene>
    <name evidence="2" type="ORF">BHC54_08055</name>
</gene>
<keyword evidence="1" id="KW-0812">Transmembrane</keyword>
<organism evidence="2 3">
    <name type="scientific">Snodgrassella alvi</name>
    <dbReference type="NCBI Taxonomy" id="1196083"/>
    <lineage>
        <taxon>Bacteria</taxon>
        <taxon>Pseudomonadati</taxon>
        <taxon>Pseudomonadota</taxon>
        <taxon>Betaproteobacteria</taxon>
        <taxon>Neisseriales</taxon>
        <taxon>Neisseriaceae</taxon>
        <taxon>Snodgrassella</taxon>
    </lineage>
</organism>
<comment type="caution">
    <text evidence="2">The sequence shown here is derived from an EMBL/GenBank/DDBJ whole genome shotgun (WGS) entry which is preliminary data.</text>
</comment>
<evidence type="ECO:0000256" key="1">
    <source>
        <dbReference type="SAM" id="Phobius"/>
    </source>
</evidence>
<feature type="transmembrane region" description="Helical" evidence="1">
    <location>
        <begin position="33"/>
        <end position="55"/>
    </location>
</feature>
<dbReference type="EMBL" id="MEIL01000029">
    <property type="protein sequence ID" value="PIT38487.1"/>
    <property type="molecule type" value="Genomic_DNA"/>
</dbReference>
<keyword evidence="1" id="KW-1133">Transmembrane helix</keyword>
<keyword evidence="3" id="KW-1185">Reference proteome</keyword>
<name>A0A2N9X5N4_9NEIS</name>
<feature type="transmembrane region" description="Helical" evidence="1">
    <location>
        <begin position="7"/>
        <end position="27"/>
    </location>
</feature>